<proteinExistence type="predicted"/>
<gene>
    <name evidence="3" type="ORF">GC106_11680</name>
</gene>
<protein>
    <submittedName>
        <fullName evidence="3">Anti-sigma-M factor RsmA</fullName>
    </submittedName>
</protein>
<evidence type="ECO:0000313" key="3">
    <source>
        <dbReference type="EMBL" id="NRN63966.1"/>
    </source>
</evidence>
<feature type="compositionally biased region" description="Pro residues" evidence="1">
    <location>
        <begin position="97"/>
        <end position="106"/>
    </location>
</feature>
<accession>A0ABX2EY49</accession>
<dbReference type="EMBL" id="JAAATY010000002">
    <property type="protein sequence ID" value="NRN63966.1"/>
    <property type="molecule type" value="Genomic_DNA"/>
</dbReference>
<feature type="compositionally biased region" description="Low complexity" evidence="1">
    <location>
        <begin position="84"/>
        <end position="96"/>
    </location>
</feature>
<sequence>MTGIGRGSGGPPWSVDLLADLQAGALDPQQADQLWPRVNADPEAREILAALEATQADLREFANVPAPPMPAEFAARLDAAIAAESQARAQATQTQTAPPPPQPQPAAPVVSLDEARKRRNRRLGVGVGIFAAAAAAVGITFATLPSGSDSGPPVAAPGPLNFKSEQIGPEQLQAAKGGGDYGPFSDKTKLAGCFEANDVAASAEPIGVKQVTVDGRQGTLFVLASTPPGTFRLLVVGPDCGPGNADTIVNKPGVR</sequence>
<dbReference type="RefSeq" id="WP_173125268.1">
    <property type="nucleotide sequence ID" value="NZ_CBCSGW010000014.1"/>
</dbReference>
<evidence type="ECO:0000256" key="1">
    <source>
        <dbReference type="SAM" id="MobiDB-lite"/>
    </source>
</evidence>
<feature type="transmembrane region" description="Helical" evidence="2">
    <location>
        <begin position="123"/>
        <end position="144"/>
    </location>
</feature>
<keyword evidence="2" id="KW-0472">Membrane</keyword>
<dbReference type="Proteomes" id="UP000763557">
    <property type="component" value="Unassembled WGS sequence"/>
</dbReference>
<evidence type="ECO:0000256" key="2">
    <source>
        <dbReference type="SAM" id="Phobius"/>
    </source>
</evidence>
<feature type="region of interest" description="Disordered" evidence="1">
    <location>
        <begin position="84"/>
        <end position="109"/>
    </location>
</feature>
<name>A0ABX2EY49_9PSEU</name>
<reference evidence="3 4" key="1">
    <citation type="submission" date="2020-01" db="EMBL/GenBank/DDBJ databases">
        <title>Kibdelosporangium persica a novel Actinomycetes from a hot desert in Iran.</title>
        <authorList>
            <person name="Safaei N."/>
            <person name="Zaburannyi N."/>
            <person name="Mueller R."/>
            <person name="Wink J."/>
        </authorList>
    </citation>
    <scope>NUCLEOTIDE SEQUENCE [LARGE SCALE GENOMIC DNA]</scope>
    <source>
        <strain evidence="3 4">4NS15</strain>
    </source>
</reference>
<keyword evidence="4" id="KW-1185">Reference proteome</keyword>
<comment type="caution">
    <text evidence="3">The sequence shown here is derived from an EMBL/GenBank/DDBJ whole genome shotgun (WGS) entry which is preliminary data.</text>
</comment>
<evidence type="ECO:0000313" key="4">
    <source>
        <dbReference type="Proteomes" id="UP000763557"/>
    </source>
</evidence>
<keyword evidence="2" id="KW-1133">Transmembrane helix</keyword>
<organism evidence="3 4">
    <name type="scientific">Kibdelosporangium persicum</name>
    <dbReference type="NCBI Taxonomy" id="2698649"/>
    <lineage>
        <taxon>Bacteria</taxon>
        <taxon>Bacillati</taxon>
        <taxon>Actinomycetota</taxon>
        <taxon>Actinomycetes</taxon>
        <taxon>Pseudonocardiales</taxon>
        <taxon>Pseudonocardiaceae</taxon>
        <taxon>Kibdelosporangium</taxon>
    </lineage>
</organism>
<keyword evidence="2" id="KW-0812">Transmembrane</keyword>